<dbReference type="PANTHER" id="PTHR35601">
    <property type="entry name" value="TOXIN RELE"/>
    <property type="match status" value="1"/>
</dbReference>
<dbReference type="InterPro" id="IPR035093">
    <property type="entry name" value="RelE/ParE_toxin_dom_sf"/>
</dbReference>
<gene>
    <name evidence="3" type="ordered locus">Sinac_2790</name>
</gene>
<accession>L0DE25</accession>
<keyword evidence="2" id="KW-1277">Toxin-antitoxin system</keyword>
<proteinExistence type="inferred from homology"/>
<sequence>MSQGNPPYAVVLTRAAARGLSKLPKKDLERILAKAQGLEDNPRPRGVEKLTDRGERYRIRSGDYRIVYLIDDEERLVEIETIGNRRDVYRE</sequence>
<dbReference type="HOGENOM" id="CLU_155761_6_0_0"/>
<protein>
    <submittedName>
        <fullName evidence="3">Cytotoxic translational repressor of toxin-antitoxin stability system</fullName>
    </submittedName>
</protein>
<dbReference type="eggNOG" id="COG2026">
    <property type="taxonomic scope" value="Bacteria"/>
</dbReference>
<evidence type="ECO:0000256" key="1">
    <source>
        <dbReference type="ARBA" id="ARBA00006226"/>
    </source>
</evidence>
<evidence type="ECO:0000313" key="3">
    <source>
        <dbReference type="EMBL" id="AGA27083.1"/>
    </source>
</evidence>
<dbReference type="InterPro" id="IPR007712">
    <property type="entry name" value="RelE/ParE_toxin"/>
</dbReference>
<dbReference type="Gene3D" id="3.30.2310.20">
    <property type="entry name" value="RelE-like"/>
    <property type="match status" value="1"/>
</dbReference>
<reference evidence="3 4" key="1">
    <citation type="submission" date="2012-02" db="EMBL/GenBank/DDBJ databases">
        <title>Complete sequence of chromosome of Singulisphaera acidiphila DSM 18658.</title>
        <authorList>
            <consortium name="US DOE Joint Genome Institute (JGI-PGF)"/>
            <person name="Lucas S."/>
            <person name="Copeland A."/>
            <person name="Lapidus A."/>
            <person name="Glavina del Rio T."/>
            <person name="Dalin E."/>
            <person name="Tice H."/>
            <person name="Bruce D."/>
            <person name="Goodwin L."/>
            <person name="Pitluck S."/>
            <person name="Peters L."/>
            <person name="Ovchinnikova G."/>
            <person name="Chertkov O."/>
            <person name="Kyrpides N."/>
            <person name="Mavromatis K."/>
            <person name="Ivanova N."/>
            <person name="Brettin T."/>
            <person name="Detter J.C."/>
            <person name="Han C."/>
            <person name="Larimer F."/>
            <person name="Land M."/>
            <person name="Hauser L."/>
            <person name="Markowitz V."/>
            <person name="Cheng J.-F."/>
            <person name="Hugenholtz P."/>
            <person name="Woyke T."/>
            <person name="Wu D."/>
            <person name="Tindall B."/>
            <person name="Pomrenke H."/>
            <person name="Brambilla E."/>
            <person name="Klenk H.-P."/>
            <person name="Eisen J.A."/>
        </authorList>
    </citation>
    <scope>NUCLEOTIDE SEQUENCE [LARGE SCALE GENOMIC DNA]</scope>
    <source>
        <strain evidence="4">ATCC BAA-1392 / DSM 18658 / VKM B-2454 / MOB10</strain>
    </source>
</reference>
<name>L0DE25_SINAD</name>
<organism evidence="3 4">
    <name type="scientific">Singulisphaera acidiphila (strain ATCC BAA-1392 / DSM 18658 / VKM B-2454 / MOB10)</name>
    <dbReference type="NCBI Taxonomy" id="886293"/>
    <lineage>
        <taxon>Bacteria</taxon>
        <taxon>Pseudomonadati</taxon>
        <taxon>Planctomycetota</taxon>
        <taxon>Planctomycetia</taxon>
        <taxon>Isosphaerales</taxon>
        <taxon>Isosphaeraceae</taxon>
        <taxon>Singulisphaera</taxon>
    </lineage>
</organism>
<dbReference type="AlphaFoldDB" id="L0DE25"/>
<evidence type="ECO:0000256" key="2">
    <source>
        <dbReference type="ARBA" id="ARBA00022649"/>
    </source>
</evidence>
<dbReference type="STRING" id="886293.Sinac_2790"/>
<dbReference type="PANTHER" id="PTHR35601:SF1">
    <property type="entry name" value="TOXIN RELE"/>
    <property type="match status" value="1"/>
</dbReference>
<dbReference type="SUPFAM" id="SSF143011">
    <property type="entry name" value="RelE-like"/>
    <property type="match status" value="1"/>
</dbReference>
<keyword evidence="4" id="KW-1185">Reference proteome</keyword>
<dbReference type="Pfam" id="PF05016">
    <property type="entry name" value="ParE_toxin"/>
    <property type="match status" value="1"/>
</dbReference>
<dbReference type="Proteomes" id="UP000010798">
    <property type="component" value="Chromosome"/>
</dbReference>
<evidence type="ECO:0000313" key="4">
    <source>
        <dbReference type="Proteomes" id="UP000010798"/>
    </source>
</evidence>
<dbReference type="KEGG" id="saci:Sinac_2790"/>
<dbReference type="EMBL" id="CP003364">
    <property type="protein sequence ID" value="AGA27083.1"/>
    <property type="molecule type" value="Genomic_DNA"/>
</dbReference>
<comment type="similarity">
    <text evidence="1">Belongs to the RelE toxin family.</text>
</comment>
<dbReference type="OrthoDB" id="9805098at2"/>